<organism evidence="3 4">
    <name type="scientific">Thalassotalea euphylliae</name>
    <dbReference type="NCBI Taxonomy" id="1655234"/>
    <lineage>
        <taxon>Bacteria</taxon>
        <taxon>Pseudomonadati</taxon>
        <taxon>Pseudomonadota</taxon>
        <taxon>Gammaproteobacteria</taxon>
        <taxon>Alteromonadales</taxon>
        <taxon>Colwelliaceae</taxon>
        <taxon>Thalassotalea</taxon>
    </lineage>
</organism>
<dbReference type="AlphaFoldDB" id="A0A3E0TUT0"/>
<evidence type="ECO:0000256" key="1">
    <source>
        <dbReference type="SAM" id="MobiDB-lite"/>
    </source>
</evidence>
<dbReference type="OrthoDB" id="6296719at2"/>
<protein>
    <recommendedName>
        <fullName evidence="2">Putative cytidine deaminase C-terminal domain-containing protein</fullName>
    </recommendedName>
</protein>
<reference evidence="3 4" key="1">
    <citation type="submission" date="2018-08" db="EMBL/GenBank/DDBJ databases">
        <title>Thalassotalea euphylliae genome.</title>
        <authorList>
            <person name="Summers S."/>
            <person name="Rice S.A."/>
            <person name="Freckelton M.L."/>
            <person name="Nedved B.T."/>
            <person name="Hadfield M.G."/>
        </authorList>
    </citation>
    <scope>NUCLEOTIDE SEQUENCE [LARGE SCALE GENOMIC DNA]</scope>
    <source>
        <strain evidence="3 4">H1</strain>
    </source>
</reference>
<evidence type="ECO:0000313" key="3">
    <source>
        <dbReference type="EMBL" id="REL28127.1"/>
    </source>
</evidence>
<name>A0A3E0TUT0_9GAMM</name>
<gene>
    <name evidence="3" type="ORF">DXX93_17190</name>
</gene>
<feature type="compositionally biased region" description="Low complexity" evidence="1">
    <location>
        <begin position="147"/>
        <end position="164"/>
    </location>
</feature>
<dbReference type="RefSeq" id="WP_116009181.1">
    <property type="nucleotide sequence ID" value="NZ_QUOU01000001.1"/>
</dbReference>
<dbReference type="InterPro" id="IPR057580">
    <property type="entry name" value="Deam_C"/>
</dbReference>
<evidence type="ECO:0000313" key="4">
    <source>
        <dbReference type="Proteomes" id="UP000256478"/>
    </source>
</evidence>
<dbReference type="Pfam" id="PF24241">
    <property type="entry name" value="Deam_C"/>
    <property type="match status" value="1"/>
</dbReference>
<feature type="domain" description="Putative cytidine deaminase C-terminal" evidence="2">
    <location>
        <begin position="468"/>
        <end position="574"/>
    </location>
</feature>
<proteinExistence type="predicted"/>
<evidence type="ECO:0000259" key="2">
    <source>
        <dbReference type="Pfam" id="PF24241"/>
    </source>
</evidence>
<comment type="caution">
    <text evidence="3">The sequence shown here is derived from an EMBL/GenBank/DDBJ whole genome shotgun (WGS) entry which is preliminary data.</text>
</comment>
<dbReference type="EMBL" id="QUOU01000001">
    <property type="protein sequence ID" value="REL28127.1"/>
    <property type="molecule type" value="Genomic_DNA"/>
</dbReference>
<accession>A0A3E0TUT0</accession>
<dbReference type="Proteomes" id="UP000256478">
    <property type="component" value="Unassembled WGS sequence"/>
</dbReference>
<feature type="region of interest" description="Disordered" evidence="1">
    <location>
        <begin position="147"/>
        <end position="167"/>
    </location>
</feature>
<sequence>MALDANPAYKENTLINDVLSEKLTPQQLITAKAIPASVLNQLPDEIRRKLRNQAWSLIPPRQSDLFRYQHSAMFWVKTNKHWQQVNYAQYRHHSGERYAFAPYQPLEVDNNTPKFAGGGSANNAINPITSQVGQITSAVQSALATNNASTSSNGSTSANTLANSQNNKRGLTQAEINQRFLGASVDPEQALEPHVFISKPYQGEQIELKKSAQVYMRFSQHTMTPADTVESVAKQYTGQADAGLVYPYNFNEGFTRRNPPQAGDTIKVPSGWDTHVEGSVTNASSVEVSWQGASSGSEFISLPKPPPDQMRFSETRLTLDPGTYQLTAVANGAEHSIEIEVLEAKKNQITRVLEPHENISDFTFTQTPNITPQELPQEQGLNSVPVLPIEWAIDGLASIYGGIKEGISEFGFFSLQTGKIAAGVAAEVAIDRTIGKVWDGAANRLKTPFKSNKPTLTELRKASKVKEENLQVEAVFEHNGQTFYDVNQTARNPQNATGEPLPIYSEKRVERGKPNNTTADAHAEIAALGQSYLAGNRGGSAVLTIHGQDACNFCRTDLKKMANELELESLKVIQPSNTVTFENPEDFKPTKKGGKKWPI</sequence>